<sequence length="76" mass="8454">MIDNEDGNGRTRAMGVKEILIDRAINKGRIEGLSEGVLLGRHKKALEVALEMKKEGFPIDKIVMLIKLPLEEVEAL</sequence>
<evidence type="ECO:0000313" key="2">
    <source>
        <dbReference type="Proteomes" id="UP001214530"/>
    </source>
</evidence>
<reference evidence="1" key="1">
    <citation type="submission" date="2023-03" db="EMBL/GenBank/DDBJ databases">
        <title>Andean soil-derived lignocellulolytic bacterial consortium as a source of novel taxa and putative plastic-active enzymes.</title>
        <authorList>
            <person name="Diaz-Garcia L."/>
            <person name="Chuvochina M."/>
            <person name="Feuerriegel G."/>
            <person name="Bunk B."/>
            <person name="Sproer C."/>
            <person name="Streit W.R."/>
            <person name="Rodriguez L.M."/>
            <person name="Overmann J."/>
            <person name="Jimenez D.J."/>
        </authorList>
    </citation>
    <scope>NUCLEOTIDE SEQUENCE</scope>
    <source>
        <strain evidence="1">MAG 3858</strain>
    </source>
</reference>
<accession>A0AAJ5W9H4</accession>
<protein>
    <submittedName>
        <fullName evidence="1">Uncharacterized protein</fullName>
    </submittedName>
</protein>
<name>A0AAJ5W9H4_9SPHI</name>
<dbReference type="Proteomes" id="UP001214530">
    <property type="component" value="Chromosome"/>
</dbReference>
<dbReference type="EMBL" id="CP119313">
    <property type="protein sequence ID" value="WEK20497.1"/>
    <property type="molecule type" value="Genomic_DNA"/>
</dbReference>
<evidence type="ECO:0000313" key="1">
    <source>
        <dbReference type="EMBL" id="WEK20497.1"/>
    </source>
</evidence>
<dbReference type="AlphaFoldDB" id="A0AAJ5W9H4"/>
<organism evidence="1 2">
    <name type="scientific">Candidatus Pedobacter colombiensis</name>
    <dbReference type="NCBI Taxonomy" id="3121371"/>
    <lineage>
        <taxon>Bacteria</taxon>
        <taxon>Pseudomonadati</taxon>
        <taxon>Bacteroidota</taxon>
        <taxon>Sphingobacteriia</taxon>
        <taxon>Sphingobacteriales</taxon>
        <taxon>Sphingobacteriaceae</taxon>
        <taxon>Pedobacter</taxon>
    </lineage>
</organism>
<proteinExistence type="predicted"/>
<gene>
    <name evidence="1" type="ORF">P0Y49_05020</name>
</gene>